<feature type="transmembrane region" description="Helical" evidence="7">
    <location>
        <begin position="147"/>
        <end position="169"/>
    </location>
</feature>
<organism evidence="9">
    <name type="scientific">Candidatus Nitrotoga fabula</name>
    <dbReference type="NCBI Taxonomy" id="2182327"/>
    <lineage>
        <taxon>Bacteria</taxon>
        <taxon>Pseudomonadati</taxon>
        <taxon>Pseudomonadota</taxon>
        <taxon>Betaproteobacteria</taxon>
        <taxon>Nitrosomonadales</taxon>
        <taxon>Gallionellaceae</taxon>
        <taxon>Candidatus Nitrotoga</taxon>
    </lineage>
</organism>
<evidence type="ECO:0000313" key="9">
    <source>
        <dbReference type="EMBL" id="SPS05688.1"/>
    </source>
</evidence>
<evidence type="ECO:0000256" key="6">
    <source>
        <dbReference type="ARBA" id="ARBA00023136"/>
    </source>
</evidence>
<dbReference type="InterPro" id="IPR045621">
    <property type="entry name" value="BPD_transp_1_N"/>
</dbReference>
<feature type="transmembrane region" description="Helical" evidence="7">
    <location>
        <begin position="248"/>
        <end position="272"/>
    </location>
</feature>
<dbReference type="GO" id="GO:0055085">
    <property type="term" value="P:transmembrane transport"/>
    <property type="evidence" value="ECO:0007669"/>
    <property type="project" value="InterPro"/>
</dbReference>
<name>A0A2X0QVS6_9PROT</name>
<proteinExistence type="inferred from homology"/>
<comment type="similarity">
    <text evidence="7">Belongs to the binding-protein-dependent transport system permease family.</text>
</comment>
<dbReference type="AlphaFoldDB" id="A0A2X0QVS6"/>
<keyword evidence="6 7" id="KW-0472">Membrane</keyword>
<dbReference type="Pfam" id="PF19300">
    <property type="entry name" value="BPD_transp_1_N"/>
    <property type="match status" value="1"/>
</dbReference>
<evidence type="ECO:0000256" key="1">
    <source>
        <dbReference type="ARBA" id="ARBA00004651"/>
    </source>
</evidence>
<dbReference type="PANTHER" id="PTHR30465:SF0">
    <property type="entry name" value="OLIGOPEPTIDE TRANSPORT SYSTEM PERMEASE PROTEIN APPB"/>
    <property type="match status" value="1"/>
</dbReference>
<dbReference type="EMBL" id="LS423452">
    <property type="protein sequence ID" value="SPS05688.1"/>
    <property type="molecule type" value="Genomic_DNA"/>
</dbReference>
<keyword evidence="5 7" id="KW-1133">Transmembrane helix</keyword>
<feature type="transmembrane region" description="Helical" evidence="7">
    <location>
        <begin position="114"/>
        <end position="135"/>
    </location>
</feature>
<evidence type="ECO:0000259" key="8">
    <source>
        <dbReference type="PROSITE" id="PS50928"/>
    </source>
</evidence>
<evidence type="ECO:0000256" key="4">
    <source>
        <dbReference type="ARBA" id="ARBA00022692"/>
    </source>
</evidence>
<evidence type="ECO:0000256" key="5">
    <source>
        <dbReference type="ARBA" id="ARBA00022989"/>
    </source>
</evidence>
<keyword evidence="4 7" id="KW-0812">Transmembrane</keyword>
<keyword evidence="3" id="KW-1003">Cell membrane</keyword>
<comment type="subcellular location">
    <subcellularLocation>
        <location evidence="1 7">Cell membrane</location>
        <topology evidence="1 7">Multi-pass membrane protein</topology>
    </subcellularLocation>
</comment>
<dbReference type="CDD" id="cd06261">
    <property type="entry name" value="TM_PBP2"/>
    <property type="match status" value="1"/>
</dbReference>
<keyword evidence="2 7" id="KW-0813">Transport</keyword>
<dbReference type="Pfam" id="PF00528">
    <property type="entry name" value="BPD_transp_1"/>
    <property type="match status" value="1"/>
</dbReference>
<dbReference type="InterPro" id="IPR035906">
    <property type="entry name" value="MetI-like_sf"/>
</dbReference>
<evidence type="ECO:0000256" key="7">
    <source>
        <dbReference type="RuleBase" id="RU363032"/>
    </source>
</evidence>
<evidence type="ECO:0000256" key="2">
    <source>
        <dbReference type="ARBA" id="ARBA00022448"/>
    </source>
</evidence>
<gene>
    <name evidence="9" type="ORF">NITFAB_1278</name>
</gene>
<protein>
    <submittedName>
        <fullName evidence="9">Binding-protein-dependent transport systems inner membrane component</fullName>
    </submittedName>
</protein>
<feature type="transmembrane region" description="Helical" evidence="7">
    <location>
        <begin position="292"/>
        <end position="318"/>
    </location>
</feature>
<dbReference type="Gene3D" id="1.10.3720.10">
    <property type="entry name" value="MetI-like"/>
    <property type="match status" value="1"/>
</dbReference>
<sequence>MIAYLIRRILYAIPILIGVNLLTFSLFFMVNTADDMARMQLGMKRVTPEAIEKWKQQHGYDKPLLLNLHASGGKVLTDTIFFQKSARMFAFDFGMSNDGRNIAREIQTRMLPSLAIALPTFLAGLFVYITFALMLTLFRATVLDRLGVALCVLLMSISSLFYIIGGQFLVSKLWHWVPISGYAEGMDSFKFILLPVLIGVIGSVGSSSRWYRTIFLEEIGREYVRTARAKGLSELHVLFRHILKNAMIPILTGVVVVIPLLFMGSLLTESFFGIPGLGSYTIDAINAQDFGVVHAMVFLGSVLYIVGLVLTDISYTIVDPRVRLQ</sequence>
<dbReference type="SUPFAM" id="SSF161098">
    <property type="entry name" value="MetI-like"/>
    <property type="match status" value="1"/>
</dbReference>
<feature type="domain" description="ABC transmembrane type-1" evidence="8">
    <location>
        <begin position="110"/>
        <end position="314"/>
    </location>
</feature>
<dbReference type="InterPro" id="IPR000515">
    <property type="entry name" value="MetI-like"/>
</dbReference>
<dbReference type="PANTHER" id="PTHR30465">
    <property type="entry name" value="INNER MEMBRANE ABC TRANSPORTER"/>
    <property type="match status" value="1"/>
</dbReference>
<dbReference type="GO" id="GO:0005886">
    <property type="term" value="C:plasma membrane"/>
    <property type="evidence" value="ECO:0007669"/>
    <property type="project" value="UniProtKB-SubCell"/>
</dbReference>
<dbReference type="PROSITE" id="PS50928">
    <property type="entry name" value="ABC_TM1"/>
    <property type="match status" value="1"/>
</dbReference>
<evidence type="ECO:0000256" key="3">
    <source>
        <dbReference type="ARBA" id="ARBA00022475"/>
    </source>
</evidence>
<accession>A0A2X0QVS6</accession>
<feature type="transmembrane region" description="Helical" evidence="7">
    <location>
        <begin position="189"/>
        <end position="211"/>
    </location>
</feature>
<feature type="transmembrane region" description="Helical" evidence="7">
    <location>
        <begin position="9"/>
        <end position="30"/>
    </location>
</feature>
<reference evidence="9" key="1">
    <citation type="submission" date="2018-05" db="EMBL/GenBank/DDBJ databases">
        <authorList>
            <person name="Lanie J.A."/>
            <person name="Ng W.-L."/>
            <person name="Kazmierczak K.M."/>
            <person name="Andrzejewski T.M."/>
            <person name="Davidsen T.M."/>
            <person name="Wayne K.J."/>
            <person name="Tettelin H."/>
            <person name="Glass J.I."/>
            <person name="Rusch D."/>
            <person name="Podicherti R."/>
            <person name="Tsui H.-C.T."/>
            <person name="Winkler M.E."/>
        </authorList>
    </citation>
    <scope>NUCLEOTIDE SEQUENCE</scope>
    <source>
        <strain evidence="9">KNB</strain>
    </source>
</reference>